<dbReference type="InterPro" id="IPR003544">
    <property type="entry name" value="Cyt_c_biogenesis_CcmB"/>
</dbReference>
<evidence type="ECO:0000256" key="7">
    <source>
        <dbReference type="ARBA" id="ARBA00022519"/>
    </source>
</evidence>
<dbReference type="InterPro" id="IPR026031">
    <property type="entry name" value="Cyt_c_CcmB_bac"/>
</dbReference>
<dbReference type="KEGG" id="azq:G3580_18550"/>
<dbReference type="GO" id="GO:1903607">
    <property type="term" value="P:cytochrome c biosynthetic process"/>
    <property type="evidence" value="ECO:0007669"/>
    <property type="project" value="TreeGrafter"/>
</dbReference>
<dbReference type="PANTHER" id="PTHR30070:SF1">
    <property type="entry name" value="CYTOCHROME C BIOGENESIS B-RELATED"/>
    <property type="match status" value="1"/>
</dbReference>
<feature type="transmembrane region" description="Helical" evidence="13">
    <location>
        <begin position="51"/>
        <end position="72"/>
    </location>
</feature>
<dbReference type="PANTHER" id="PTHR30070">
    <property type="entry name" value="HEME EXPORTER PROTEIN B"/>
    <property type="match status" value="1"/>
</dbReference>
<sequence>MLSVFFEVLRRDLLLAWRNRADVMVTLAFFTIVACLFPFGVGAEPNLLRTIAPGVLWVAALLATLLSLHRLFAQDHTDGVLEQLLLSPEPAVLWVLAKVLAHWLTTAVPLIAAAPLLALLFDMEQSATGVLILSLALGTPILSLLGAVGAALTLGLRGGGMLLALLVLPLFVPILIFGAGAVDAHLSGTGAAAHLLLLGGGSLAALALAPWACAAALRIAVE</sequence>
<feature type="transmembrane region" description="Helical" evidence="13">
    <location>
        <begin position="161"/>
        <end position="182"/>
    </location>
</feature>
<dbReference type="GO" id="GO:0017004">
    <property type="term" value="P:cytochrome complex assembly"/>
    <property type="evidence" value="ECO:0007669"/>
    <property type="project" value="UniProtKB-KW"/>
</dbReference>
<dbReference type="EMBL" id="CP048836">
    <property type="protein sequence ID" value="QID19441.1"/>
    <property type="molecule type" value="Genomic_DNA"/>
</dbReference>
<dbReference type="GO" id="GO:0005886">
    <property type="term" value="C:plasma membrane"/>
    <property type="evidence" value="ECO:0007669"/>
    <property type="project" value="UniProtKB-SubCell"/>
</dbReference>
<feature type="transmembrane region" description="Helical" evidence="13">
    <location>
        <begin position="194"/>
        <end position="217"/>
    </location>
</feature>
<evidence type="ECO:0000256" key="9">
    <source>
        <dbReference type="ARBA" id="ARBA00022748"/>
    </source>
</evidence>
<accession>A0A6C1B6V8</accession>
<keyword evidence="11 12" id="KW-0472">Membrane</keyword>
<dbReference type="PRINTS" id="PR01414">
    <property type="entry name" value="CCMBBIOGNSIS"/>
</dbReference>
<evidence type="ECO:0000313" key="15">
    <source>
        <dbReference type="Proteomes" id="UP000501991"/>
    </source>
</evidence>
<keyword evidence="15" id="KW-1185">Reference proteome</keyword>
<dbReference type="Pfam" id="PF03379">
    <property type="entry name" value="CcmB"/>
    <property type="match status" value="1"/>
</dbReference>
<evidence type="ECO:0000256" key="12">
    <source>
        <dbReference type="PIRNR" id="PIRNR002764"/>
    </source>
</evidence>
<proteinExistence type="inferred from homology"/>
<evidence type="ECO:0000256" key="4">
    <source>
        <dbReference type="ARBA" id="ARBA00016452"/>
    </source>
</evidence>
<keyword evidence="10 13" id="KW-1133">Transmembrane helix</keyword>
<keyword evidence="6 12" id="KW-1003">Cell membrane</keyword>
<evidence type="ECO:0000256" key="11">
    <source>
        <dbReference type="ARBA" id="ARBA00023136"/>
    </source>
</evidence>
<dbReference type="Proteomes" id="UP000501991">
    <property type="component" value="Chromosome"/>
</dbReference>
<evidence type="ECO:0000256" key="8">
    <source>
        <dbReference type="ARBA" id="ARBA00022692"/>
    </source>
</evidence>
<keyword evidence="5 12" id="KW-0813">Transport</keyword>
<comment type="subcellular location">
    <subcellularLocation>
        <location evidence="2">Cell inner membrane</location>
        <topology evidence="2">Multi-pass membrane protein</topology>
    </subcellularLocation>
</comment>
<evidence type="ECO:0000256" key="2">
    <source>
        <dbReference type="ARBA" id="ARBA00004429"/>
    </source>
</evidence>
<evidence type="ECO:0000256" key="10">
    <source>
        <dbReference type="ARBA" id="ARBA00022989"/>
    </source>
</evidence>
<keyword evidence="9 12" id="KW-0201">Cytochrome c-type biogenesis</keyword>
<dbReference type="GO" id="GO:0015232">
    <property type="term" value="F:heme transmembrane transporter activity"/>
    <property type="evidence" value="ECO:0007669"/>
    <property type="project" value="InterPro"/>
</dbReference>
<organism evidence="14 15">
    <name type="scientific">Nitrogeniibacter mangrovi</name>
    <dbReference type="NCBI Taxonomy" id="2016596"/>
    <lineage>
        <taxon>Bacteria</taxon>
        <taxon>Pseudomonadati</taxon>
        <taxon>Pseudomonadota</taxon>
        <taxon>Betaproteobacteria</taxon>
        <taxon>Rhodocyclales</taxon>
        <taxon>Zoogloeaceae</taxon>
        <taxon>Nitrogeniibacter</taxon>
    </lineage>
</organism>
<keyword evidence="7 12" id="KW-0997">Cell inner membrane</keyword>
<dbReference type="PIRSF" id="PIRSF002764">
    <property type="entry name" value="CcmB"/>
    <property type="match status" value="1"/>
</dbReference>
<evidence type="ECO:0000313" key="14">
    <source>
        <dbReference type="EMBL" id="QID19441.1"/>
    </source>
</evidence>
<feature type="transmembrane region" description="Helical" evidence="13">
    <location>
        <begin position="21"/>
        <end position="39"/>
    </location>
</feature>
<evidence type="ECO:0000256" key="1">
    <source>
        <dbReference type="ARBA" id="ARBA00002442"/>
    </source>
</evidence>
<feature type="transmembrane region" description="Helical" evidence="13">
    <location>
        <begin position="93"/>
        <end position="118"/>
    </location>
</feature>
<dbReference type="RefSeq" id="WP_173768049.1">
    <property type="nucleotide sequence ID" value="NZ_CP048836.1"/>
</dbReference>
<comment type="function">
    <text evidence="1 12">Required for the export of heme to the periplasm for the biogenesis of c-type cytochromes.</text>
</comment>
<evidence type="ECO:0000256" key="13">
    <source>
        <dbReference type="SAM" id="Phobius"/>
    </source>
</evidence>
<name>A0A6C1B6V8_9RHOO</name>
<keyword evidence="8 13" id="KW-0812">Transmembrane</keyword>
<feature type="transmembrane region" description="Helical" evidence="13">
    <location>
        <begin position="130"/>
        <end position="154"/>
    </location>
</feature>
<dbReference type="AlphaFoldDB" id="A0A6C1B6V8"/>
<dbReference type="NCBIfam" id="TIGR01190">
    <property type="entry name" value="ccmB"/>
    <property type="match status" value="1"/>
</dbReference>
<evidence type="ECO:0000256" key="3">
    <source>
        <dbReference type="ARBA" id="ARBA00010544"/>
    </source>
</evidence>
<gene>
    <name evidence="14" type="primary">ccmB</name>
    <name evidence="14" type="ORF">G3580_18550</name>
</gene>
<comment type="similarity">
    <text evidence="3 12">Belongs to the CcmB/CycW/HelB family.</text>
</comment>
<evidence type="ECO:0000256" key="5">
    <source>
        <dbReference type="ARBA" id="ARBA00022448"/>
    </source>
</evidence>
<reference evidence="14 15" key="1">
    <citation type="submission" date="2020-02" db="EMBL/GenBank/DDBJ databases">
        <title>Nitrogenibacter mangrovi gen. nov., sp. nov. isolated from mangrove sediment, a denitrifying betaproteobacterium.</title>
        <authorList>
            <person name="Liao H."/>
            <person name="Tian Y."/>
        </authorList>
    </citation>
    <scope>NUCLEOTIDE SEQUENCE [LARGE SCALE GENOMIC DNA]</scope>
    <source>
        <strain evidence="14 15">M9-3-2</strain>
    </source>
</reference>
<evidence type="ECO:0000256" key="6">
    <source>
        <dbReference type="ARBA" id="ARBA00022475"/>
    </source>
</evidence>
<protein>
    <recommendedName>
        <fullName evidence="4 12">Heme exporter protein B</fullName>
    </recommendedName>
</protein>